<evidence type="ECO:0000256" key="6">
    <source>
        <dbReference type="RuleBase" id="RU000471"/>
    </source>
</evidence>
<dbReference type="GO" id="GO:0016655">
    <property type="term" value="F:oxidoreductase activity, acting on NAD(P)H, quinone or similar compound as acceptor"/>
    <property type="evidence" value="ECO:0007669"/>
    <property type="project" value="UniProtKB-UniRule"/>
</dbReference>
<evidence type="ECO:0000256" key="5">
    <source>
        <dbReference type="HAMAP-Rule" id="MF_01350"/>
    </source>
</evidence>
<dbReference type="InterPro" id="IPR018086">
    <property type="entry name" value="NADH_UbQ_OxRdtase_su1_CS"/>
</dbReference>
<keyword evidence="5" id="KW-1278">Translocase</keyword>
<organism evidence="7 8">
    <name type="scientific">Aureibacter tunicatorum</name>
    <dbReference type="NCBI Taxonomy" id="866807"/>
    <lineage>
        <taxon>Bacteria</taxon>
        <taxon>Pseudomonadati</taxon>
        <taxon>Bacteroidota</taxon>
        <taxon>Cytophagia</taxon>
        <taxon>Cytophagales</taxon>
        <taxon>Persicobacteraceae</taxon>
        <taxon>Aureibacter</taxon>
    </lineage>
</organism>
<dbReference type="AlphaFoldDB" id="A0AAE4BT88"/>
<dbReference type="GO" id="GO:0005886">
    <property type="term" value="C:plasma membrane"/>
    <property type="evidence" value="ECO:0007669"/>
    <property type="project" value="UniProtKB-SubCell"/>
</dbReference>
<dbReference type="PANTHER" id="PTHR11432">
    <property type="entry name" value="NADH DEHYDROGENASE SUBUNIT 1"/>
    <property type="match status" value="1"/>
</dbReference>
<feature type="transmembrane region" description="Helical" evidence="5">
    <location>
        <begin position="69"/>
        <end position="90"/>
    </location>
</feature>
<feature type="transmembrane region" description="Helical" evidence="5">
    <location>
        <begin position="304"/>
        <end position="325"/>
    </location>
</feature>
<comment type="caution">
    <text evidence="7">The sequence shown here is derived from an EMBL/GenBank/DDBJ whole genome shotgun (WGS) entry which is preliminary data.</text>
</comment>
<protein>
    <recommendedName>
        <fullName evidence="5">NADH-quinone oxidoreductase subunit H</fullName>
        <ecNumber evidence="5">7.1.1.-</ecNumber>
    </recommendedName>
    <alternativeName>
        <fullName evidence="5">NADH dehydrogenase I subunit H</fullName>
    </alternativeName>
    <alternativeName>
        <fullName evidence="5">NDH-1 subunit H</fullName>
    </alternativeName>
</protein>
<dbReference type="GO" id="GO:0003954">
    <property type="term" value="F:NADH dehydrogenase activity"/>
    <property type="evidence" value="ECO:0007669"/>
    <property type="project" value="TreeGrafter"/>
</dbReference>
<accession>A0AAE4BT88</accession>
<feature type="transmembrane region" description="Helical" evidence="5">
    <location>
        <begin position="208"/>
        <end position="227"/>
    </location>
</feature>
<sequence length="368" mass="41340">MLTTFIYFLPLLLLYTVFAVYAERKVSAFMQDRLGPMEVGKYGLLQTVADLMKLLQKEDIINQKADKRLFTMGPVLIFVAVFSGFAVLPVSSNWMGSNAEVGVYFLLAIVSLDVVGVLMAGWASNSKFSLFGALRSVAQIVSYETPLILSVLAVVAVSQSLNLQEISFQQGVLFDQYPDAKIKANYLFGIKALGIDVSDIGGFFTWNIFRVPVLFFAFVIFFISSLAECNRAPFDLPEGESELIGGFHTEYSGFKWAFIMLAEYGMMLLVSILGVVLFLGGWNTPFPNIGAVKLADWTMGNPDGISGLLWGMFWLMSKTFVLIFVQMWVRWTYPRLRVDQVMTLGWKYLTPMGLIILFLSTIWRLMMI</sequence>
<keyword evidence="5" id="KW-0874">Quinone</keyword>
<feature type="transmembrane region" description="Helical" evidence="5">
    <location>
        <begin position="102"/>
        <end position="124"/>
    </location>
</feature>
<proteinExistence type="inferred from homology"/>
<dbReference type="HAMAP" id="MF_01350">
    <property type="entry name" value="NDH1_NuoH"/>
    <property type="match status" value="1"/>
</dbReference>
<feature type="transmembrane region" description="Helical" evidence="5">
    <location>
        <begin position="6"/>
        <end position="23"/>
    </location>
</feature>
<gene>
    <name evidence="5" type="primary">nuoH</name>
    <name evidence="7" type="ORF">HNQ88_002743</name>
</gene>
<reference evidence="7" key="1">
    <citation type="submission" date="2023-07" db="EMBL/GenBank/DDBJ databases">
        <title>Genomic Encyclopedia of Type Strains, Phase IV (KMG-IV): sequencing the most valuable type-strain genomes for metagenomic binning, comparative biology and taxonomic classification.</title>
        <authorList>
            <person name="Goeker M."/>
        </authorList>
    </citation>
    <scope>NUCLEOTIDE SEQUENCE</scope>
    <source>
        <strain evidence="7">DSM 26174</strain>
    </source>
</reference>
<name>A0AAE4BT88_9BACT</name>
<keyword evidence="5 6" id="KW-0520">NAD</keyword>
<evidence type="ECO:0000313" key="8">
    <source>
        <dbReference type="Proteomes" id="UP001185092"/>
    </source>
</evidence>
<comment type="similarity">
    <text evidence="5 6">Belongs to the complex I subunit 1 family.</text>
</comment>
<dbReference type="EMBL" id="JAVDQD010000003">
    <property type="protein sequence ID" value="MDR6239695.1"/>
    <property type="molecule type" value="Genomic_DNA"/>
</dbReference>
<evidence type="ECO:0000256" key="2">
    <source>
        <dbReference type="ARBA" id="ARBA00022692"/>
    </source>
</evidence>
<comment type="catalytic activity">
    <reaction evidence="5">
        <text>a quinone + NADH + 5 H(+)(in) = a quinol + NAD(+) + 4 H(+)(out)</text>
        <dbReference type="Rhea" id="RHEA:57888"/>
        <dbReference type="ChEBI" id="CHEBI:15378"/>
        <dbReference type="ChEBI" id="CHEBI:24646"/>
        <dbReference type="ChEBI" id="CHEBI:57540"/>
        <dbReference type="ChEBI" id="CHEBI:57945"/>
        <dbReference type="ChEBI" id="CHEBI:132124"/>
    </reaction>
</comment>
<keyword evidence="5" id="KW-0830">Ubiquinone</keyword>
<evidence type="ECO:0000256" key="3">
    <source>
        <dbReference type="ARBA" id="ARBA00022989"/>
    </source>
</evidence>
<dbReference type="InterPro" id="IPR001694">
    <property type="entry name" value="NADH_UbQ_OxRdtase_su1/FPO"/>
</dbReference>
<keyword evidence="3 5" id="KW-1133">Transmembrane helix</keyword>
<dbReference type="PANTHER" id="PTHR11432:SF3">
    <property type="entry name" value="NADH-UBIQUINONE OXIDOREDUCTASE CHAIN 1"/>
    <property type="match status" value="1"/>
</dbReference>
<dbReference type="RefSeq" id="WP_309939438.1">
    <property type="nucleotide sequence ID" value="NZ_AP025305.1"/>
</dbReference>
<evidence type="ECO:0000256" key="1">
    <source>
        <dbReference type="ARBA" id="ARBA00004141"/>
    </source>
</evidence>
<evidence type="ECO:0000256" key="4">
    <source>
        <dbReference type="ARBA" id="ARBA00023136"/>
    </source>
</evidence>
<keyword evidence="5" id="KW-1003">Cell membrane</keyword>
<feature type="transmembrane region" description="Helical" evidence="5">
    <location>
        <begin position="136"/>
        <end position="157"/>
    </location>
</feature>
<feature type="transmembrane region" description="Helical" evidence="5">
    <location>
        <begin position="346"/>
        <end position="366"/>
    </location>
</feature>
<comment type="subunit">
    <text evidence="5">NDH-1 is composed of 14 different subunits. Subunits NuoA, H, J, K, L, M, N constitute the membrane sector of the complex.</text>
</comment>
<dbReference type="EC" id="7.1.1.-" evidence="5"/>
<feature type="transmembrane region" description="Helical" evidence="5">
    <location>
        <begin position="264"/>
        <end position="284"/>
    </location>
</feature>
<keyword evidence="2 5" id="KW-0812">Transmembrane</keyword>
<dbReference type="GO" id="GO:0009060">
    <property type="term" value="P:aerobic respiration"/>
    <property type="evidence" value="ECO:0007669"/>
    <property type="project" value="TreeGrafter"/>
</dbReference>
<comment type="subcellular location">
    <subcellularLocation>
        <location evidence="5 6">Cell membrane</location>
        <topology evidence="5 6">Multi-pass membrane protein</topology>
    </subcellularLocation>
    <subcellularLocation>
        <location evidence="1">Membrane</location>
        <topology evidence="1">Multi-pass membrane protein</topology>
    </subcellularLocation>
</comment>
<dbReference type="Pfam" id="PF00146">
    <property type="entry name" value="NADHdh"/>
    <property type="match status" value="1"/>
</dbReference>
<comment type="function">
    <text evidence="5">NDH-1 shuttles electrons from NADH, via FMN and iron-sulfur (Fe-S) centers, to quinones in the respiratory chain. The immediate electron acceptor for the enzyme in this species is believed to be ubiquinone. Couples the redox reaction to proton translocation (for every two electrons transferred, four hydrogen ions are translocated across the cytoplasmic membrane), and thus conserves the redox energy in a proton gradient. This subunit may bind ubiquinone.</text>
</comment>
<dbReference type="GO" id="GO:0048038">
    <property type="term" value="F:quinone binding"/>
    <property type="evidence" value="ECO:0007669"/>
    <property type="project" value="UniProtKB-KW"/>
</dbReference>
<keyword evidence="8" id="KW-1185">Reference proteome</keyword>
<dbReference type="PROSITE" id="PS00668">
    <property type="entry name" value="COMPLEX1_ND1_2"/>
    <property type="match status" value="1"/>
</dbReference>
<evidence type="ECO:0000313" key="7">
    <source>
        <dbReference type="EMBL" id="MDR6239695.1"/>
    </source>
</evidence>
<keyword evidence="4 5" id="KW-0472">Membrane</keyword>
<dbReference type="Proteomes" id="UP001185092">
    <property type="component" value="Unassembled WGS sequence"/>
</dbReference>